<reference evidence="2 3" key="1">
    <citation type="submission" date="2020-04" db="EMBL/GenBank/DDBJ databases">
        <title>MicrobeNet Type strains.</title>
        <authorList>
            <person name="Nicholson A.C."/>
        </authorList>
    </citation>
    <scope>NUCLEOTIDE SEQUENCE [LARGE SCALE GENOMIC DNA]</scope>
    <source>
        <strain evidence="2 3">DSM 44113</strain>
    </source>
</reference>
<dbReference type="GO" id="GO:0004222">
    <property type="term" value="F:metalloendopeptidase activity"/>
    <property type="evidence" value="ECO:0007669"/>
    <property type="project" value="InterPro"/>
</dbReference>
<evidence type="ECO:0000313" key="2">
    <source>
        <dbReference type="EMBL" id="NKY19472.1"/>
    </source>
</evidence>
<organism evidence="2 3">
    <name type="scientific">Tsukamurella spumae</name>
    <dbReference type="NCBI Taxonomy" id="44753"/>
    <lineage>
        <taxon>Bacteria</taxon>
        <taxon>Bacillati</taxon>
        <taxon>Actinomycetota</taxon>
        <taxon>Actinomycetes</taxon>
        <taxon>Mycobacteriales</taxon>
        <taxon>Tsukamurellaceae</taxon>
        <taxon>Tsukamurella</taxon>
    </lineage>
</organism>
<gene>
    <name evidence="2" type="ORF">HF999_13985</name>
</gene>
<dbReference type="GO" id="GO:0006508">
    <property type="term" value="P:proteolysis"/>
    <property type="evidence" value="ECO:0007669"/>
    <property type="project" value="InterPro"/>
</dbReference>
<dbReference type="Gene3D" id="1.20.58.760">
    <property type="entry name" value="Peptidase M41"/>
    <property type="match status" value="1"/>
</dbReference>
<name>A0A846X5L0_9ACTN</name>
<evidence type="ECO:0000313" key="3">
    <source>
        <dbReference type="Proteomes" id="UP000582646"/>
    </source>
</evidence>
<dbReference type="RefSeq" id="WP_168546467.1">
    <property type="nucleotide sequence ID" value="NZ_BAAAKS010000019.1"/>
</dbReference>
<keyword evidence="1" id="KW-0812">Transmembrane</keyword>
<dbReference type="SUPFAM" id="SSF140990">
    <property type="entry name" value="FtsH protease domain-like"/>
    <property type="match status" value="1"/>
</dbReference>
<keyword evidence="1" id="KW-0472">Membrane</keyword>
<dbReference type="GO" id="GO:0005524">
    <property type="term" value="F:ATP binding"/>
    <property type="evidence" value="ECO:0007669"/>
    <property type="project" value="InterPro"/>
</dbReference>
<dbReference type="Proteomes" id="UP000582646">
    <property type="component" value="Unassembled WGS sequence"/>
</dbReference>
<proteinExistence type="predicted"/>
<keyword evidence="3" id="KW-1185">Reference proteome</keyword>
<protein>
    <recommendedName>
        <fullName evidence="4">Peptidase M41 domain-containing protein</fullName>
    </recommendedName>
</protein>
<feature type="transmembrane region" description="Helical" evidence="1">
    <location>
        <begin position="30"/>
        <end position="48"/>
    </location>
</feature>
<keyword evidence="1" id="KW-1133">Transmembrane helix</keyword>
<dbReference type="InterPro" id="IPR037219">
    <property type="entry name" value="Peptidase_M41-like"/>
</dbReference>
<comment type="caution">
    <text evidence="2">The sequence shown here is derived from an EMBL/GenBank/DDBJ whole genome shotgun (WGS) entry which is preliminary data.</text>
</comment>
<evidence type="ECO:0000256" key="1">
    <source>
        <dbReference type="SAM" id="Phobius"/>
    </source>
</evidence>
<accession>A0A846X5L0</accession>
<sequence>MALLAYVLWFNGLGATTWTLLRAMTQTPQSFTTGVFFLASVWLVVRVVRAVLLPTSYSTVALPTAGPAHIAGAASTSAIPDELRRTLAEHEAAHVVACAARGVEVSKVTVRRNYPLPGSSLGGSVETTKALNLDTPGMASPDNWFDRMVILLAGRAYDDLHGRDPFGSISDYDQSHSIAAMLHRYRTIPAESAEGIFERAAAAAAAIVTAHRDLIRTVGEQVYAATATADTVPAAELRAILSTAAAASRTGGEPMDG</sequence>
<dbReference type="GO" id="GO:0004176">
    <property type="term" value="F:ATP-dependent peptidase activity"/>
    <property type="evidence" value="ECO:0007669"/>
    <property type="project" value="InterPro"/>
</dbReference>
<dbReference type="EMBL" id="JAAXOQ010000018">
    <property type="protein sequence ID" value="NKY19472.1"/>
    <property type="molecule type" value="Genomic_DNA"/>
</dbReference>
<dbReference type="AlphaFoldDB" id="A0A846X5L0"/>
<evidence type="ECO:0008006" key="4">
    <source>
        <dbReference type="Google" id="ProtNLM"/>
    </source>
</evidence>